<protein>
    <submittedName>
        <fullName evidence="1">Uncharacterized protein</fullName>
    </submittedName>
</protein>
<sequence>MPSVDRLVEYLRAFQKRKPMYVHPVDVKAVQNFLIGFEVGCHACGFEIDREFWWAAQEARGWDRRSVGPIPQMEAKGMSEAEIMDELVEIEILMLREQEERTA</sequence>
<organism evidence="1 2">
    <name type="scientific">Aquisphaera giovannonii</name>
    <dbReference type="NCBI Taxonomy" id="406548"/>
    <lineage>
        <taxon>Bacteria</taxon>
        <taxon>Pseudomonadati</taxon>
        <taxon>Planctomycetota</taxon>
        <taxon>Planctomycetia</taxon>
        <taxon>Isosphaerales</taxon>
        <taxon>Isosphaeraceae</taxon>
        <taxon>Aquisphaera</taxon>
    </lineage>
</organism>
<dbReference type="Proteomes" id="UP000324233">
    <property type="component" value="Chromosome"/>
</dbReference>
<accession>A0A5B9W602</accession>
<gene>
    <name evidence="1" type="ORF">OJF2_41320</name>
</gene>
<reference evidence="1 2" key="1">
    <citation type="submission" date="2019-08" db="EMBL/GenBank/DDBJ databases">
        <title>Deep-cultivation of Planctomycetes and their phenomic and genomic characterization uncovers novel biology.</title>
        <authorList>
            <person name="Wiegand S."/>
            <person name="Jogler M."/>
            <person name="Boedeker C."/>
            <person name="Pinto D."/>
            <person name="Vollmers J."/>
            <person name="Rivas-Marin E."/>
            <person name="Kohn T."/>
            <person name="Peeters S.H."/>
            <person name="Heuer A."/>
            <person name="Rast P."/>
            <person name="Oberbeckmann S."/>
            <person name="Bunk B."/>
            <person name="Jeske O."/>
            <person name="Meyerdierks A."/>
            <person name="Storesund J.E."/>
            <person name="Kallscheuer N."/>
            <person name="Luecker S."/>
            <person name="Lage O.M."/>
            <person name="Pohl T."/>
            <person name="Merkel B.J."/>
            <person name="Hornburger P."/>
            <person name="Mueller R.-W."/>
            <person name="Bruemmer F."/>
            <person name="Labrenz M."/>
            <person name="Spormann A.M."/>
            <person name="Op den Camp H."/>
            <person name="Overmann J."/>
            <person name="Amann R."/>
            <person name="Jetten M.S.M."/>
            <person name="Mascher T."/>
            <person name="Medema M.H."/>
            <person name="Devos D.P."/>
            <person name="Kaster A.-K."/>
            <person name="Ovreas L."/>
            <person name="Rohde M."/>
            <person name="Galperin M.Y."/>
            <person name="Jogler C."/>
        </authorList>
    </citation>
    <scope>NUCLEOTIDE SEQUENCE [LARGE SCALE GENOMIC DNA]</scope>
    <source>
        <strain evidence="1 2">OJF2</strain>
    </source>
</reference>
<keyword evidence="2" id="KW-1185">Reference proteome</keyword>
<dbReference type="EMBL" id="CP042997">
    <property type="protein sequence ID" value="QEH35579.1"/>
    <property type="molecule type" value="Genomic_DNA"/>
</dbReference>
<dbReference type="RefSeq" id="WP_148595366.1">
    <property type="nucleotide sequence ID" value="NZ_CP042997.1"/>
</dbReference>
<proteinExistence type="predicted"/>
<evidence type="ECO:0000313" key="2">
    <source>
        <dbReference type="Proteomes" id="UP000324233"/>
    </source>
</evidence>
<evidence type="ECO:0000313" key="1">
    <source>
        <dbReference type="EMBL" id="QEH35579.1"/>
    </source>
</evidence>
<name>A0A5B9W602_9BACT</name>
<dbReference type="KEGG" id="agv:OJF2_41320"/>
<dbReference type="AlphaFoldDB" id="A0A5B9W602"/>